<dbReference type="Proteomes" id="UP000774283">
    <property type="component" value="Unassembled WGS sequence"/>
</dbReference>
<name>A0A9X5FI01_9MICO</name>
<dbReference type="AlphaFoldDB" id="A0A9X5FI01"/>
<keyword evidence="2" id="KW-1185">Reference proteome</keyword>
<evidence type="ECO:0000313" key="1">
    <source>
        <dbReference type="EMBL" id="NKX92438.1"/>
    </source>
</evidence>
<dbReference type="RefSeq" id="WP_168446472.1">
    <property type="nucleotide sequence ID" value="NZ_JAAXOW010000001.1"/>
</dbReference>
<dbReference type="InterPro" id="IPR032344">
    <property type="entry name" value="DUF4862"/>
</dbReference>
<accession>A0A9X5FI01</accession>
<organism evidence="1 2">
    <name type="scientific">Sanguibacter hominis ATCC BAA-789</name>
    <dbReference type="NCBI Taxonomy" id="1312740"/>
    <lineage>
        <taxon>Bacteria</taxon>
        <taxon>Bacillati</taxon>
        <taxon>Actinomycetota</taxon>
        <taxon>Actinomycetes</taxon>
        <taxon>Micrococcales</taxon>
        <taxon>Sanguibacteraceae</taxon>
        <taxon>Sanguibacter</taxon>
    </lineage>
</organism>
<comment type="caution">
    <text evidence="1">The sequence shown here is derived from an EMBL/GenBank/DDBJ whole genome shotgun (WGS) entry which is preliminary data.</text>
</comment>
<protein>
    <submittedName>
        <fullName evidence="1">DUF4862 family protein</fullName>
    </submittedName>
</protein>
<dbReference type="Pfam" id="PF16154">
    <property type="entry name" value="DUF4862"/>
    <property type="match status" value="1"/>
</dbReference>
<dbReference type="EMBL" id="JAAXOW010000001">
    <property type="protein sequence ID" value="NKX92438.1"/>
    <property type="molecule type" value="Genomic_DNA"/>
</dbReference>
<reference evidence="1 2" key="1">
    <citation type="submission" date="2020-04" db="EMBL/GenBank/DDBJ databases">
        <title>MicrobeNet Type strains.</title>
        <authorList>
            <person name="Nicholson A.C."/>
        </authorList>
    </citation>
    <scope>NUCLEOTIDE SEQUENCE [LARGE SCALE GENOMIC DNA]</scope>
    <source>
        <strain evidence="1 2">ATCC BAA-789</strain>
    </source>
</reference>
<proteinExistence type="predicted"/>
<evidence type="ECO:0000313" key="2">
    <source>
        <dbReference type="Proteomes" id="UP000774283"/>
    </source>
</evidence>
<gene>
    <name evidence="1" type="ORF">HF995_03970</name>
</gene>
<sequence length="338" mass="34469">MTDNRATAPRTHLTLGSYALAPHPGQDEATFYAALRDVTFDAYELPVPTSDAAAHVTSWILKHLPDDRDVVLTAIPSTMRRLGESPGYGLASSDDEGRQAALTDLAVVGELAQRLADASGRRRVVAVEVHSAPGPDGGNARGGAPGSSEALASSLADIAGWGTGARIVVEHCDRLVSGQRPEKGFFSIADEIAAVRRAVDLGLPAADDGGSPLGVALNWGRSAIEARDAAAPVAHARAAAAAGVLRGVMLSGATPEASEWGEPWTDAHIPPRGAAAALAASATSALDVEQARATFAAAAGGLDFVGAKVSARPLRASVTDRVALAEATLALVRTAYGA</sequence>